<dbReference type="RefSeq" id="WP_022936748.1">
    <property type="nucleotide sequence ID" value="NZ_CABKRQ010000001.1"/>
</dbReference>
<name>A0A318KRE9_9FIRM</name>
<dbReference type="AlphaFoldDB" id="A0A318KRE9"/>
<feature type="chain" id="PRO_5039222130" evidence="1">
    <location>
        <begin position="19"/>
        <end position="295"/>
    </location>
</feature>
<protein>
    <submittedName>
        <fullName evidence="2">Uncharacterized protein</fullName>
    </submittedName>
</protein>
<dbReference type="EMBL" id="QJKH01000008">
    <property type="protein sequence ID" value="PXX78226.1"/>
    <property type="molecule type" value="Genomic_DNA"/>
</dbReference>
<comment type="caution">
    <text evidence="2">The sequence shown here is derived from an EMBL/GenBank/DDBJ whole genome shotgun (WGS) entry which is preliminary data.</text>
</comment>
<evidence type="ECO:0000313" key="2">
    <source>
        <dbReference type="EMBL" id="PXX78226.1"/>
    </source>
</evidence>
<dbReference type="Proteomes" id="UP000247612">
    <property type="component" value="Unassembled WGS sequence"/>
</dbReference>
<accession>A0A318KRE9</accession>
<gene>
    <name evidence="2" type="ORF">DES51_108154</name>
</gene>
<organism evidence="2 3">
    <name type="scientific">Dielma fastidiosa</name>
    <dbReference type="NCBI Taxonomy" id="1034346"/>
    <lineage>
        <taxon>Bacteria</taxon>
        <taxon>Bacillati</taxon>
        <taxon>Bacillota</taxon>
        <taxon>Erysipelotrichia</taxon>
        <taxon>Erysipelotrichales</taxon>
        <taxon>Erysipelotrichaceae</taxon>
        <taxon>Dielma</taxon>
    </lineage>
</organism>
<keyword evidence="3" id="KW-1185">Reference proteome</keyword>
<evidence type="ECO:0000313" key="3">
    <source>
        <dbReference type="Proteomes" id="UP000247612"/>
    </source>
</evidence>
<evidence type="ECO:0000256" key="1">
    <source>
        <dbReference type="SAM" id="SignalP"/>
    </source>
</evidence>
<reference evidence="2 3" key="1">
    <citation type="submission" date="2018-05" db="EMBL/GenBank/DDBJ databases">
        <title>Genomic Encyclopedia of Type Strains, Phase IV (KMG-IV): sequencing the most valuable type-strain genomes for metagenomic binning, comparative biology and taxonomic classification.</title>
        <authorList>
            <person name="Goeker M."/>
        </authorList>
    </citation>
    <scope>NUCLEOTIDE SEQUENCE [LARGE SCALE GENOMIC DNA]</scope>
    <source>
        <strain evidence="2 3">JC118</strain>
    </source>
</reference>
<feature type="signal peptide" evidence="1">
    <location>
        <begin position="1"/>
        <end position="18"/>
    </location>
</feature>
<sequence>MKYLIIFLLLMLSGCQSSVNHINVRQKAIQPVYVLLKVDKNKRLFSTEITPQNQVQLINSSSEKDAVKIIPDQEYVFVYNVAQESTGVCEDWLNCTTGAFIYPFININNEEASQVNQMTYRRVSGTYQKDKFIENDIKAVHEFKTYENDHCLSVLLKWQSFYSKAAGGMWNIDDDRIFIAYNYDFSTHKTLSNLDLLATFGYTAETYEEKITEQLAEMGINVVDIPLGVFDKDVEENEHYVYYSTEKYHWFDPYGVQLNEESSCLYIDENGKLSVILGVNIGEDVNKRYYIKMNV</sequence>
<dbReference type="PROSITE" id="PS51257">
    <property type="entry name" value="PROKAR_LIPOPROTEIN"/>
    <property type="match status" value="1"/>
</dbReference>
<proteinExistence type="predicted"/>
<dbReference type="STRING" id="1034346.GCA_000313565_00444"/>
<keyword evidence="1" id="KW-0732">Signal</keyword>